<gene>
    <name evidence="1" type="ORF">LOAG_08387</name>
</gene>
<protein>
    <submittedName>
        <fullName evidence="1">Uncharacterized protein</fullName>
    </submittedName>
</protein>
<evidence type="ECO:0000313" key="1">
    <source>
        <dbReference type="EMBL" id="EFO20101.1"/>
    </source>
</evidence>
<accession>A0A1S0TTU5</accession>
<dbReference type="KEGG" id="loa:LOAG_08387"/>
<dbReference type="AlphaFoldDB" id="A0A1S0TTU5"/>
<name>A0A1S0TTU5_LOALO</name>
<proteinExistence type="predicted"/>
<dbReference type="InParanoid" id="A0A1S0TTU5"/>
<dbReference type="RefSeq" id="XP_003143967.1">
    <property type="nucleotide sequence ID" value="XM_003143919.1"/>
</dbReference>
<sequence length="161" mass="18564">MTRSQALSVSDVTDSLDSYYFTDYPQSLRFRRYLPMILSGKLNYAVGKLVMTTVISELRTFHQVPKVSRSDMRFAKMTLPPTRFIIAPKNQLAYVTTALAEFELWRIHIIDYQLFHNVDSCLLKGPIIFGVCFSQDSKKNVMVQMQGKTQAIQLPSTEIWQ</sequence>
<dbReference type="EMBL" id="JH712135">
    <property type="protein sequence ID" value="EFO20101.1"/>
    <property type="molecule type" value="Genomic_DNA"/>
</dbReference>
<organism evidence="1">
    <name type="scientific">Loa loa</name>
    <name type="common">Eye worm</name>
    <name type="synonym">Filaria loa</name>
    <dbReference type="NCBI Taxonomy" id="7209"/>
    <lineage>
        <taxon>Eukaryota</taxon>
        <taxon>Metazoa</taxon>
        <taxon>Ecdysozoa</taxon>
        <taxon>Nematoda</taxon>
        <taxon>Chromadorea</taxon>
        <taxon>Rhabditida</taxon>
        <taxon>Spirurina</taxon>
        <taxon>Spiruromorpha</taxon>
        <taxon>Filarioidea</taxon>
        <taxon>Onchocercidae</taxon>
        <taxon>Loa</taxon>
    </lineage>
</organism>
<dbReference type="CTD" id="9945817"/>
<dbReference type="GeneID" id="9945817"/>
<reference evidence="1" key="1">
    <citation type="submission" date="2012-04" db="EMBL/GenBank/DDBJ databases">
        <title>The Genome Sequence of Loa loa.</title>
        <authorList>
            <consortium name="The Broad Institute Genome Sequencing Platform"/>
            <consortium name="Broad Institute Genome Sequencing Center for Infectious Disease"/>
            <person name="Nutman T.B."/>
            <person name="Fink D.L."/>
            <person name="Russ C."/>
            <person name="Young S."/>
            <person name="Zeng Q."/>
            <person name="Gargeya S."/>
            <person name="Alvarado L."/>
            <person name="Berlin A."/>
            <person name="Chapman S.B."/>
            <person name="Chen Z."/>
            <person name="Freedman E."/>
            <person name="Gellesch M."/>
            <person name="Goldberg J."/>
            <person name="Griggs A."/>
            <person name="Gujja S."/>
            <person name="Heilman E.R."/>
            <person name="Heiman D."/>
            <person name="Howarth C."/>
            <person name="Mehta T."/>
            <person name="Neiman D."/>
            <person name="Pearson M."/>
            <person name="Roberts A."/>
            <person name="Saif S."/>
            <person name="Shea T."/>
            <person name="Shenoy N."/>
            <person name="Sisk P."/>
            <person name="Stolte C."/>
            <person name="Sykes S."/>
            <person name="White J."/>
            <person name="Yandava C."/>
            <person name="Haas B."/>
            <person name="Henn M.R."/>
            <person name="Nusbaum C."/>
            <person name="Birren B."/>
        </authorList>
    </citation>
    <scope>NUCLEOTIDE SEQUENCE [LARGE SCALE GENOMIC DNA]</scope>
</reference>